<dbReference type="SUPFAM" id="SSF55073">
    <property type="entry name" value="Nucleotide cyclase"/>
    <property type="match status" value="1"/>
</dbReference>
<evidence type="ECO:0000313" key="5">
    <source>
        <dbReference type="EMBL" id="OOV87097.1"/>
    </source>
</evidence>
<dbReference type="PANTHER" id="PTHR45138">
    <property type="entry name" value="REGULATORY COMPONENTS OF SENSORY TRANSDUCTION SYSTEM"/>
    <property type="match status" value="1"/>
</dbReference>
<gene>
    <name evidence="5" type="ORF">BTA35_0208830</name>
</gene>
<accession>A0A1T1HBJ4</accession>
<evidence type="ECO:0000256" key="2">
    <source>
        <dbReference type="ARBA" id="ARBA00012528"/>
    </source>
</evidence>
<dbReference type="GO" id="GO:1902201">
    <property type="term" value="P:negative regulation of bacterial-type flagellum-dependent cell motility"/>
    <property type="evidence" value="ECO:0007669"/>
    <property type="project" value="TreeGrafter"/>
</dbReference>
<dbReference type="STRING" id="966.BTA35_0208830"/>
<dbReference type="InterPro" id="IPR035965">
    <property type="entry name" value="PAS-like_dom_sf"/>
</dbReference>
<dbReference type="PANTHER" id="PTHR45138:SF9">
    <property type="entry name" value="DIGUANYLATE CYCLASE DGCM-RELATED"/>
    <property type="match status" value="1"/>
</dbReference>
<dbReference type="InterPro" id="IPR043128">
    <property type="entry name" value="Rev_trsase/Diguanyl_cyclase"/>
</dbReference>
<dbReference type="InterPro" id="IPR029787">
    <property type="entry name" value="Nucleotide_cyclase"/>
</dbReference>
<dbReference type="SUPFAM" id="SSF55785">
    <property type="entry name" value="PYP-like sensor domain (PAS domain)"/>
    <property type="match status" value="1"/>
</dbReference>
<dbReference type="FunFam" id="3.30.70.270:FF:000001">
    <property type="entry name" value="Diguanylate cyclase domain protein"/>
    <property type="match status" value="1"/>
</dbReference>
<organism evidence="5 6">
    <name type="scientific">Oceanospirillum linum</name>
    <dbReference type="NCBI Taxonomy" id="966"/>
    <lineage>
        <taxon>Bacteria</taxon>
        <taxon>Pseudomonadati</taxon>
        <taxon>Pseudomonadota</taxon>
        <taxon>Gammaproteobacteria</taxon>
        <taxon>Oceanospirillales</taxon>
        <taxon>Oceanospirillaceae</taxon>
        <taxon>Oceanospirillum</taxon>
    </lineage>
</organism>
<dbReference type="GO" id="GO:0052621">
    <property type="term" value="F:diguanylate cyclase activity"/>
    <property type="evidence" value="ECO:0007669"/>
    <property type="project" value="UniProtKB-EC"/>
</dbReference>
<dbReference type="GO" id="GO:0043709">
    <property type="term" value="P:cell adhesion involved in single-species biofilm formation"/>
    <property type="evidence" value="ECO:0007669"/>
    <property type="project" value="TreeGrafter"/>
</dbReference>
<dbReference type="RefSeq" id="WP_078319450.1">
    <property type="nucleotide sequence ID" value="NZ_FXTS01000003.1"/>
</dbReference>
<comment type="catalytic activity">
    <reaction evidence="3">
        <text>2 GTP = 3',3'-c-di-GMP + 2 diphosphate</text>
        <dbReference type="Rhea" id="RHEA:24898"/>
        <dbReference type="ChEBI" id="CHEBI:33019"/>
        <dbReference type="ChEBI" id="CHEBI:37565"/>
        <dbReference type="ChEBI" id="CHEBI:58805"/>
        <dbReference type="EC" id="2.7.7.65"/>
    </reaction>
</comment>
<dbReference type="Pfam" id="PF00990">
    <property type="entry name" value="GGDEF"/>
    <property type="match status" value="1"/>
</dbReference>
<dbReference type="InterPro" id="IPR050469">
    <property type="entry name" value="Diguanylate_Cyclase"/>
</dbReference>
<dbReference type="EC" id="2.7.7.65" evidence="2"/>
<dbReference type="SMART" id="SM00267">
    <property type="entry name" value="GGDEF"/>
    <property type="match status" value="1"/>
</dbReference>
<proteinExistence type="predicted"/>
<dbReference type="Proteomes" id="UP000190064">
    <property type="component" value="Unassembled WGS sequence"/>
</dbReference>
<keyword evidence="6" id="KW-1185">Reference proteome</keyword>
<dbReference type="PROSITE" id="PS50887">
    <property type="entry name" value="GGDEF"/>
    <property type="match status" value="1"/>
</dbReference>
<dbReference type="CDD" id="cd01949">
    <property type="entry name" value="GGDEF"/>
    <property type="match status" value="1"/>
</dbReference>
<dbReference type="NCBIfam" id="TIGR00254">
    <property type="entry name" value="GGDEF"/>
    <property type="match status" value="1"/>
</dbReference>
<dbReference type="AlphaFoldDB" id="A0A1T1HBJ4"/>
<sequence length="314" mass="35745">MQLFERALSVLQSGVMILDEEYRVHFINHWLNKAFDTSEDLQGKVLFEHYPELVDFRIHQAVMQALKSGLPSLLSPGLNRSPLPLFRGQGARRERFSQSIRVQPMLSDGKRFCLIEVQDVSSMVRREALLNKQAEKLNQMALTDELTGIANRRHFNMMLERELRRSELQGTPLSLVFFDIDFFKQYNDHLGHQAGDKCLVAVSDYLRTQLQSYGYQVARYGGEEFCIILPGQAVDVAEHLAERCRKEIEELQLKHPSSNVAPVVTASFGVASKSDKQPETQTGLILRADNALYRAKLAGRNQVVVAERQDKESP</sequence>
<comment type="caution">
    <text evidence="5">The sequence shown here is derived from an EMBL/GenBank/DDBJ whole genome shotgun (WGS) entry which is preliminary data.</text>
</comment>
<feature type="domain" description="GGDEF" evidence="4">
    <location>
        <begin position="171"/>
        <end position="308"/>
    </location>
</feature>
<dbReference type="Gene3D" id="3.30.70.270">
    <property type="match status" value="1"/>
</dbReference>
<evidence type="ECO:0000313" key="6">
    <source>
        <dbReference type="Proteomes" id="UP000190064"/>
    </source>
</evidence>
<protein>
    <recommendedName>
        <fullName evidence="2">diguanylate cyclase</fullName>
        <ecNumber evidence="2">2.7.7.65</ecNumber>
    </recommendedName>
</protein>
<name>A0A1T1HBJ4_OCELI</name>
<comment type="cofactor">
    <cofactor evidence="1">
        <name>Mg(2+)</name>
        <dbReference type="ChEBI" id="CHEBI:18420"/>
    </cofactor>
</comment>
<evidence type="ECO:0000256" key="1">
    <source>
        <dbReference type="ARBA" id="ARBA00001946"/>
    </source>
</evidence>
<evidence type="ECO:0000259" key="4">
    <source>
        <dbReference type="PROSITE" id="PS50887"/>
    </source>
</evidence>
<dbReference type="Gene3D" id="3.30.450.20">
    <property type="entry name" value="PAS domain"/>
    <property type="match status" value="1"/>
</dbReference>
<reference evidence="5" key="1">
    <citation type="submission" date="2017-02" db="EMBL/GenBank/DDBJ databases">
        <title>Draft Genome Sequence of the Salt Water Bacterium Oceanospirillum linum ATCC 11336.</title>
        <authorList>
            <person name="Trachtenberg A.M."/>
            <person name="Carney J.G."/>
            <person name="Linnane J.D."/>
            <person name="Rheaume B.A."/>
            <person name="Pitts N.L."/>
            <person name="Mykles D.L."/>
            <person name="Maclea K.S."/>
        </authorList>
    </citation>
    <scope>NUCLEOTIDE SEQUENCE [LARGE SCALE GENOMIC DNA]</scope>
    <source>
        <strain evidence="5">ATCC 11336</strain>
    </source>
</reference>
<dbReference type="GO" id="GO:0005886">
    <property type="term" value="C:plasma membrane"/>
    <property type="evidence" value="ECO:0007669"/>
    <property type="project" value="TreeGrafter"/>
</dbReference>
<dbReference type="InterPro" id="IPR000160">
    <property type="entry name" value="GGDEF_dom"/>
</dbReference>
<evidence type="ECO:0000256" key="3">
    <source>
        <dbReference type="ARBA" id="ARBA00034247"/>
    </source>
</evidence>
<dbReference type="EMBL" id="MTSD02000003">
    <property type="protein sequence ID" value="OOV87097.1"/>
    <property type="molecule type" value="Genomic_DNA"/>
</dbReference>